<evidence type="ECO:0000256" key="5">
    <source>
        <dbReference type="ARBA" id="ARBA00022989"/>
    </source>
</evidence>
<dbReference type="GO" id="GO:0016788">
    <property type="term" value="F:hydrolase activity, acting on ester bonds"/>
    <property type="evidence" value="ECO:0007669"/>
    <property type="project" value="TreeGrafter"/>
</dbReference>
<sequence length="364" mass="42880">MNQAILSKILAVFLALNIHQASASIGDNLPEFENCVKMCDIVTCDGASRYSNLAESDYERMVQEQARKHVFQEMPLPFDLWLIGWKCYPNCDYQCTRIITEQRNLNNEDVVQFHGKWPFVRVLGIQELFSTLFSIGNFFPHYWGFQIVYRHYKKELALGNTEFCNLYFAYMVIGFVTCCAWTFSTIFHLRDTWTREQLDYFFAGMTVISGLYGVGTRVFKLYLTQNNLKRRFYALIIVLMYIGHITRLLTDWSYTYNMRANVLIGVIQYFLWFYQAGSSFNKSRKHSNLIDDLKDPDVNWTLTPLVLVMSVLCGMSFEMFDFPPMFDLLDAHALWHFATIWPALFWYSYMVRDVEDGLKDKKYD</sequence>
<keyword evidence="4 7" id="KW-0732">Signal</keyword>
<keyword evidence="2 7" id="KW-0337">GPI-anchor biosynthesis</keyword>
<feature type="transmembrane region" description="Helical" evidence="7">
    <location>
        <begin position="200"/>
        <end position="219"/>
    </location>
</feature>
<feature type="transmembrane region" description="Helical" evidence="7">
    <location>
        <begin position="231"/>
        <end position="250"/>
    </location>
</feature>
<evidence type="ECO:0000256" key="2">
    <source>
        <dbReference type="ARBA" id="ARBA00022502"/>
    </source>
</evidence>
<name>A0A9W6Z1E5_AMBMO</name>
<evidence type="ECO:0000256" key="1">
    <source>
        <dbReference type="ARBA" id="ARBA00004127"/>
    </source>
</evidence>
<dbReference type="PANTHER" id="PTHR13148:SF0">
    <property type="entry name" value="POST-GPI ATTACHMENT TO PROTEINS FACTOR 3"/>
    <property type="match status" value="1"/>
</dbReference>
<feature type="transmembrane region" description="Helical" evidence="7">
    <location>
        <begin position="166"/>
        <end position="188"/>
    </location>
</feature>
<feature type="transmembrane region" description="Helical" evidence="7">
    <location>
        <begin position="298"/>
        <end position="320"/>
    </location>
</feature>
<feature type="transmembrane region" description="Helical" evidence="7">
    <location>
        <begin position="256"/>
        <end position="277"/>
    </location>
</feature>
<accession>A0A9W6Z1E5</accession>
<keyword evidence="3 7" id="KW-0812">Transmembrane</keyword>
<evidence type="ECO:0000256" key="6">
    <source>
        <dbReference type="ARBA" id="ARBA00023136"/>
    </source>
</evidence>
<feature type="signal peptide" evidence="7">
    <location>
        <begin position="1"/>
        <end position="23"/>
    </location>
</feature>
<dbReference type="InterPro" id="IPR007217">
    <property type="entry name" value="Per1-like"/>
</dbReference>
<comment type="subcellular location">
    <subcellularLocation>
        <location evidence="1">Endomembrane system</location>
        <topology evidence="1">Multi-pass membrane protein</topology>
    </subcellularLocation>
    <subcellularLocation>
        <location evidence="7">Endoplasmic reticulum membrane</location>
        <topology evidence="7">Multi-pass membrane protein</topology>
    </subcellularLocation>
</comment>
<evidence type="ECO:0000313" key="8">
    <source>
        <dbReference type="EMBL" id="GMG40258.1"/>
    </source>
</evidence>
<dbReference type="AlphaFoldDB" id="A0A9W6Z1E5"/>
<evidence type="ECO:0000256" key="7">
    <source>
        <dbReference type="RuleBase" id="RU365066"/>
    </source>
</evidence>
<dbReference type="OrthoDB" id="419770at2759"/>
<keyword evidence="7" id="KW-0256">Endoplasmic reticulum</keyword>
<proteinExistence type="inferred from homology"/>
<feature type="transmembrane region" description="Helical" evidence="7">
    <location>
        <begin position="128"/>
        <end position="145"/>
    </location>
</feature>
<gene>
    <name evidence="8" type="ORF">Amon01_000602700</name>
</gene>
<dbReference type="PANTHER" id="PTHR13148">
    <property type="entry name" value="PER1-RELATED"/>
    <property type="match status" value="1"/>
</dbReference>
<dbReference type="Proteomes" id="UP001165063">
    <property type="component" value="Unassembled WGS sequence"/>
</dbReference>
<keyword evidence="6 7" id="KW-0472">Membrane</keyword>
<organism evidence="8 9">
    <name type="scientific">Ambrosiozyma monospora</name>
    <name type="common">Yeast</name>
    <name type="synonym">Endomycopsis monosporus</name>
    <dbReference type="NCBI Taxonomy" id="43982"/>
    <lineage>
        <taxon>Eukaryota</taxon>
        <taxon>Fungi</taxon>
        <taxon>Dikarya</taxon>
        <taxon>Ascomycota</taxon>
        <taxon>Saccharomycotina</taxon>
        <taxon>Pichiomycetes</taxon>
        <taxon>Pichiales</taxon>
        <taxon>Pichiaceae</taxon>
        <taxon>Ambrosiozyma</taxon>
    </lineage>
</organism>
<dbReference type="Pfam" id="PF04080">
    <property type="entry name" value="Per1"/>
    <property type="match status" value="1"/>
</dbReference>
<comment type="similarity">
    <text evidence="7">Belongs to the PGAP3 family.</text>
</comment>
<comment type="function">
    <text evidence="7">Involved in the lipid remodeling steps of GPI-anchor maturation.</text>
</comment>
<dbReference type="GO" id="GO:0006506">
    <property type="term" value="P:GPI anchor biosynthetic process"/>
    <property type="evidence" value="ECO:0007669"/>
    <property type="project" value="UniProtKB-KW"/>
</dbReference>
<feature type="transmembrane region" description="Helical" evidence="7">
    <location>
        <begin position="332"/>
        <end position="351"/>
    </location>
</feature>
<evidence type="ECO:0000256" key="3">
    <source>
        <dbReference type="ARBA" id="ARBA00022692"/>
    </source>
</evidence>
<protein>
    <recommendedName>
        <fullName evidence="7">Post-GPI attachment to proteins factor 3</fullName>
    </recommendedName>
</protein>
<keyword evidence="9" id="KW-1185">Reference proteome</keyword>
<comment type="caution">
    <text evidence="8">The sequence shown here is derived from an EMBL/GenBank/DDBJ whole genome shotgun (WGS) entry which is preliminary data.</text>
</comment>
<dbReference type="EMBL" id="BSXU01003626">
    <property type="protein sequence ID" value="GMG40258.1"/>
    <property type="molecule type" value="Genomic_DNA"/>
</dbReference>
<dbReference type="GO" id="GO:0005789">
    <property type="term" value="C:endoplasmic reticulum membrane"/>
    <property type="evidence" value="ECO:0007669"/>
    <property type="project" value="UniProtKB-SubCell"/>
</dbReference>
<reference evidence="8" key="1">
    <citation type="submission" date="2023-04" db="EMBL/GenBank/DDBJ databases">
        <title>Ambrosiozyma monospora NBRC 1965.</title>
        <authorList>
            <person name="Ichikawa N."/>
            <person name="Sato H."/>
            <person name="Tonouchi N."/>
        </authorList>
    </citation>
    <scope>NUCLEOTIDE SEQUENCE</scope>
    <source>
        <strain evidence="8">NBRC 1965</strain>
    </source>
</reference>
<evidence type="ECO:0000256" key="4">
    <source>
        <dbReference type="ARBA" id="ARBA00022729"/>
    </source>
</evidence>
<feature type="chain" id="PRO_5041020851" description="Post-GPI attachment to proteins factor 3" evidence="7">
    <location>
        <begin position="24"/>
        <end position="364"/>
    </location>
</feature>
<keyword evidence="5 7" id="KW-1133">Transmembrane helix</keyword>
<evidence type="ECO:0000313" key="9">
    <source>
        <dbReference type="Proteomes" id="UP001165063"/>
    </source>
</evidence>